<keyword evidence="1" id="KW-0732">Signal</keyword>
<dbReference type="Pfam" id="PF08238">
    <property type="entry name" value="Sel1"/>
    <property type="match status" value="4"/>
</dbReference>
<feature type="chain" id="PRO_5012262405" evidence="1">
    <location>
        <begin position="29"/>
        <end position="355"/>
    </location>
</feature>
<dbReference type="AlphaFoldDB" id="A0A222E6P7"/>
<dbReference type="InterPro" id="IPR050767">
    <property type="entry name" value="Sel1_AlgK"/>
</dbReference>
<dbReference type="RefSeq" id="WP_094035738.1">
    <property type="nucleotide sequence ID" value="NZ_CP022540.1"/>
</dbReference>
<feature type="signal peptide" evidence="1">
    <location>
        <begin position="1"/>
        <end position="28"/>
    </location>
</feature>
<sequence length="355" mass="37414">MTRLKTDLTKAILACGLLSLATPGFSQGAQEAAATCRDLAGPATAEAPVSKQAVSDYFRALRSARAACERAVIGADPDPEALFNVAVLMQTDGEHALALETFELAAEAGVAAARTKVGDYYNFGTGGVRPDIERAMSEYRAASEAGDLPAQATLAMMSGLGRGTARDFRQMITLLEQSADAGYHFAQLRLAAIYMQPNNIPRSLADELGLPDVVKAAEMLERASAQGNEDAAQALQTLYSEDGPVTDPAQRAALIRRSAQGGDAAAINALGFLYERGEGVDYDPEQAASLYVQALETGKVSVNEIRGTVSGRAVQWDRETALAFQRILQERGLYDGALDAKIGPGTLGAARGLAQ</sequence>
<proteinExistence type="predicted"/>
<dbReference type="SUPFAM" id="SSF81901">
    <property type="entry name" value="HCP-like"/>
    <property type="match status" value="2"/>
</dbReference>
<accession>A0A222E6P7</accession>
<dbReference type="EMBL" id="CP022540">
    <property type="protein sequence ID" value="ASP21884.1"/>
    <property type="molecule type" value="Genomic_DNA"/>
</dbReference>
<dbReference type="OrthoDB" id="5321503at2"/>
<evidence type="ECO:0000313" key="2">
    <source>
        <dbReference type="EMBL" id="ASP21884.1"/>
    </source>
</evidence>
<dbReference type="InterPro" id="IPR011990">
    <property type="entry name" value="TPR-like_helical_dom_sf"/>
</dbReference>
<dbReference type="InterPro" id="IPR006597">
    <property type="entry name" value="Sel1-like"/>
</dbReference>
<reference evidence="2 3" key="1">
    <citation type="submission" date="2017-07" db="EMBL/GenBank/DDBJ databases">
        <title>Genome Sequence of Antarctobacter heliothermus Strain SMS3 Isolated from a culture of the Diatom Skeletonema marinoi.</title>
        <authorList>
            <person name="Topel M."/>
            <person name="Pinder M.I.M."/>
            <person name="Johansson O.N."/>
            <person name="Kourtchenko O."/>
            <person name="Godhe A."/>
            <person name="Clarke A.K."/>
        </authorList>
    </citation>
    <scope>NUCLEOTIDE SEQUENCE [LARGE SCALE GENOMIC DNA]</scope>
    <source>
        <strain evidence="2 3">SMS3</strain>
    </source>
</reference>
<protein>
    <submittedName>
        <fullName evidence="2">Secretory immunoglobulin A-binding protein EsiB</fullName>
    </submittedName>
</protein>
<dbReference type="PANTHER" id="PTHR11102">
    <property type="entry name" value="SEL-1-LIKE PROTEIN"/>
    <property type="match status" value="1"/>
</dbReference>
<gene>
    <name evidence="2" type="ORF">ANTHELSMS3_03246</name>
</gene>
<dbReference type="SMART" id="SM00671">
    <property type="entry name" value="SEL1"/>
    <property type="match status" value="5"/>
</dbReference>
<dbReference type="KEGG" id="aht:ANTHELSMS3_03246"/>
<keyword evidence="3" id="KW-1185">Reference proteome</keyword>
<dbReference type="Proteomes" id="UP000203589">
    <property type="component" value="Chromosome"/>
</dbReference>
<dbReference type="Gene3D" id="1.25.40.10">
    <property type="entry name" value="Tetratricopeptide repeat domain"/>
    <property type="match status" value="2"/>
</dbReference>
<name>A0A222E6P7_9RHOB</name>
<organism evidence="2 3">
    <name type="scientific">Antarctobacter heliothermus</name>
    <dbReference type="NCBI Taxonomy" id="74033"/>
    <lineage>
        <taxon>Bacteria</taxon>
        <taxon>Pseudomonadati</taxon>
        <taxon>Pseudomonadota</taxon>
        <taxon>Alphaproteobacteria</taxon>
        <taxon>Rhodobacterales</taxon>
        <taxon>Roseobacteraceae</taxon>
        <taxon>Antarctobacter</taxon>
    </lineage>
</organism>
<evidence type="ECO:0000313" key="3">
    <source>
        <dbReference type="Proteomes" id="UP000203589"/>
    </source>
</evidence>
<dbReference type="PANTHER" id="PTHR11102:SF160">
    <property type="entry name" value="ERAD-ASSOCIATED E3 UBIQUITIN-PROTEIN LIGASE COMPONENT HRD3"/>
    <property type="match status" value="1"/>
</dbReference>
<evidence type="ECO:0000256" key="1">
    <source>
        <dbReference type="SAM" id="SignalP"/>
    </source>
</evidence>